<gene>
    <name evidence="14" type="ORF">MELA_01405</name>
</gene>
<evidence type="ECO:0000256" key="11">
    <source>
        <dbReference type="RuleBase" id="RU003357"/>
    </source>
</evidence>
<dbReference type="PROSITE" id="PS52016">
    <property type="entry name" value="TONB_DEPENDENT_REC_3"/>
    <property type="match status" value="1"/>
</dbReference>
<dbReference type="AlphaFoldDB" id="A0A564ZI55"/>
<evidence type="ECO:0000256" key="5">
    <source>
        <dbReference type="ARBA" id="ARBA00022729"/>
    </source>
</evidence>
<keyword evidence="15" id="KW-1185">Reference proteome</keyword>
<dbReference type="GO" id="GO:0009279">
    <property type="term" value="C:cell outer membrane"/>
    <property type="evidence" value="ECO:0007669"/>
    <property type="project" value="UniProtKB-SubCell"/>
</dbReference>
<name>A0A564ZI55_9BACT</name>
<dbReference type="InterPro" id="IPR039426">
    <property type="entry name" value="TonB-dep_rcpt-like"/>
</dbReference>
<evidence type="ECO:0000256" key="9">
    <source>
        <dbReference type="ARBA" id="ARBA00023237"/>
    </source>
</evidence>
<evidence type="ECO:0000256" key="4">
    <source>
        <dbReference type="ARBA" id="ARBA00022692"/>
    </source>
</evidence>
<dbReference type="InterPro" id="IPR000531">
    <property type="entry name" value="Beta-barrel_TonB"/>
</dbReference>
<comment type="subcellular location">
    <subcellularLocation>
        <location evidence="1 10">Cell outer membrane</location>
        <topology evidence="1 10">Multi-pass membrane protein</topology>
    </subcellularLocation>
</comment>
<dbReference type="SUPFAM" id="SSF56935">
    <property type="entry name" value="Porins"/>
    <property type="match status" value="1"/>
</dbReference>
<proteinExistence type="inferred from homology"/>
<dbReference type="Pfam" id="PF07715">
    <property type="entry name" value="Plug"/>
    <property type="match status" value="1"/>
</dbReference>
<dbReference type="EMBL" id="CABIKM010000022">
    <property type="protein sequence ID" value="VUZ85030.1"/>
    <property type="molecule type" value="Genomic_DNA"/>
</dbReference>
<dbReference type="Gene3D" id="2.170.130.10">
    <property type="entry name" value="TonB-dependent receptor, plug domain"/>
    <property type="match status" value="1"/>
</dbReference>
<evidence type="ECO:0000256" key="1">
    <source>
        <dbReference type="ARBA" id="ARBA00004571"/>
    </source>
</evidence>
<dbReference type="Pfam" id="PF00593">
    <property type="entry name" value="TonB_dep_Rec_b-barrel"/>
    <property type="match status" value="1"/>
</dbReference>
<keyword evidence="3 10" id="KW-1134">Transmembrane beta strand</keyword>
<dbReference type="GO" id="GO:0044718">
    <property type="term" value="P:siderophore transmembrane transport"/>
    <property type="evidence" value="ECO:0007669"/>
    <property type="project" value="TreeGrafter"/>
</dbReference>
<dbReference type="PANTHER" id="PTHR30069:SF29">
    <property type="entry name" value="HEMOGLOBIN AND HEMOGLOBIN-HAPTOGLOBIN-BINDING PROTEIN 1-RELATED"/>
    <property type="match status" value="1"/>
</dbReference>
<dbReference type="InterPro" id="IPR036942">
    <property type="entry name" value="Beta-barrel_TonB_sf"/>
</dbReference>
<keyword evidence="8 14" id="KW-0675">Receptor</keyword>
<dbReference type="Proteomes" id="UP000334340">
    <property type="component" value="Unassembled WGS sequence"/>
</dbReference>
<keyword evidence="6 11" id="KW-0798">TonB box</keyword>
<accession>A0A564ZI55</accession>
<organism evidence="14 15">
    <name type="scientific">Candidatus Methylomirabilis lanthanidiphila</name>
    <dbReference type="NCBI Taxonomy" id="2211376"/>
    <lineage>
        <taxon>Bacteria</taxon>
        <taxon>Candidatus Methylomirabilota</taxon>
        <taxon>Candidatus Methylomirabilia</taxon>
        <taxon>Candidatus Methylomirabilales</taxon>
        <taxon>Candidatus Methylomirabilaceae</taxon>
        <taxon>Candidatus Methylomirabilis</taxon>
    </lineage>
</organism>
<evidence type="ECO:0000256" key="10">
    <source>
        <dbReference type="PROSITE-ProRule" id="PRU01360"/>
    </source>
</evidence>
<keyword evidence="5" id="KW-0732">Signal</keyword>
<sequence length="698" mass="78712">MTGYRRIPQERARRWIGPWIQRMVGAAWTLALTTFLIIKWAPTVGAAINHPPDLTELTLEQLMTIEITSASKKEEPLWDSAAAVFVITGEDIRRAGMKSIPEALRLAPGVEVAQFGANRWAISARGFNATFSNKLLVLIDGRSVYTPLFAGVFWDAQDTLLEDIDRIEVVRGPGGTLWGANAVNGVINVITKQAKATQGGYIEVGGGSEERGFVGTRYGGRVGENLFYRGYFKYANRDNLVSATGREGIDDWRTYRGGFRLDWEPSTRDTVTVQGDLYKGDFGQTLTVPSLLPPFSAALDSRDDFAGGNLLTRWRHRTADRRETSLQFYYDRTHRDELLFGETRDTVDLEFQYRFPVGTRHDLMWGVGTRVTIDDLDDIDSPSLAFTPRRRTDHLVSGFIQDQVTLMPDRLTLTLGSKFEHNSYSGFEVQPNARLVYSPNTWNRVWAAVSRAVRTPARFERDVRNNTAAFPGSVGPIDATMLVQTSGNSDFTSEELLAFELGYRVQPVEWLSVDLAGFYTIYDNLRTAEPGTPIPALGASPPYIVLPFRFDNRMSGNTYGVEIASTWQPLSVWRLHLNYSYLKIELHPDRTSVEPIADERRSPRHQVQVRSLLDLPWHLQLDAAAFFVDRLPNLVPSVPSYVRLDLRLGWRPTPAFDLSLVGQNLLDNRHPEWGSIFGVPVKPLEVQRSAYVQASWRF</sequence>
<evidence type="ECO:0000313" key="14">
    <source>
        <dbReference type="EMBL" id="VUZ85030.1"/>
    </source>
</evidence>
<keyword evidence="2 10" id="KW-0813">Transport</keyword>
<evidence type="ECO:0000256" key="2">
    <source>
        <dbReference type="ARBA" id="ARBA00022448"/>
    </source>
</evidence>
<evidence type="ECO:0000256" key="6">
    <source>
        <dbReference type="ARBA" id="ARBA00023077"/>
    </source>
</evidence>
<keyword evidence="7 10" id="KW-0472">Membrane</keyword>
<evidence type="ECO:0000256" key="8">
    <source>
        <dbReference type="ARBA" id="ARBA00023170"/>
    </source>
</evidence>
<dbReference type="Gene3D" id="2.40.170.20">
    <property type="entry name" value="TonB-dependent receptor, beta-barrel domain"/>
    <property type="match status" value="1"/>
</dbReference>
<feature type="domain" description="TonB-dependent receptor-like beta-barrel" evidence="12">
    <location>
        <begin position="215"/>
        <end position="665"/>
    </location>
</feature>
<evidence type="ECO:0000313" key="15">
    <source>
        <dbReference type="Proteomes" id="UP000334340"/>
    </source>
</evidence>
<keyword evidence="9 10" id="KW-0998">Cell outer membrane</keyword>
<reference evidence="14 15" key="1">
    <citation type="submission" date="2019-07" db="EMBL/GenBank/DDBJ databases">
        <authorList>
            <person name="Cremers G."/>
        </authorList>
    </citation>
    <scope>NUCLEOTIDE SEQUENCE [LARGE SCALE GENOMIC DNA]</scope>
</reference>
<evidence type="ECO:0000259" key="13">
    <source>
        <dbReference type="Pfam" id="PF07715"/>
    </source>
</evidence>
<dbReference type="InterPro" id="IPR012910">
    <property type="entry name" value="Plug_dom"/>
</dbReference>
<keyword evidence="4 10" id="KW-0812">Transmembrane</keyword>
<evidence type="ECO:0000259" key="12">
    <source>
        <dbReference type="Pfam" id="PF00593"/>
    </source>
</evidence>
<protein>
    <submittedName>
        <fullName evidence="14">TonB-dependent outer membrane receptor for cobalamin and Fe transport</fullName>
    </submittedName>
</protein>
<dbReference type="PANTHER" id="PTHR30069">
    <property type="entry name" value="TONB-DEPENDENT OUTER MEMBRANE RECEPTOR"/>
    <property type="match status" value="1"/>
</dbReference>
<dbReference type="InterPro" id="IPR037066">
    <property type="entry name" value="Plug_dom_sf"/>
</dbReference>
<comment type="similarity">
    <text evidence="10 11">Belongs to the TonB-dependent receptor family.</text>
</comment>
<dbReference type="GO" id="GO:0015344">
    <property type="term" value="F:siderophore uptake transmembrane transporter activity"/>
    <property type="evidence" value="ECO:0007669"/>
    <property type="project" value="TreeGrafter"/>
</dbReference>
<evidence type="ECO:0000256" key="7">
    <source>
        <dbReference type="ARBA" id="ARBA00023136"/>
    </source>
</evidence>
<feature type="domain" description="TonB-dependent receptor plug" evidence="13">
    <location>
        <begin position="79"/>
        <end position="186"/>
    </location>
</feature>
<dbReference type="CDD" id="cd01347">
    <property type="entry name" value="ligand_gated_channel"/>
    <property type="match status" value="1"/>
</dbReference>
<evidence type="ECO:0000256" key="3">
    <source>
        <dbReference type="ARBA" id="ARBA00022452"/>
    </source>
</evidence>